<protein>
    <submittedName>
        <fullName evidence="3">Uncharacterized protein</fullName>
    </submittedName>
</protein>
<name>A0A165CUP1_9BASI</name>
<dbReference type="EMBL" id="KV424108">
    <property type="protein sequence ID" value="KZT51427.1"/>
    <property type="molecule type" value="Genomic_DNA"/>
</dbReference>
<sequence length="264" mass="28824">MAAVGAPSDVPESASVPLPAVSPAASTTSPRLQTMSVHQRRTKNTHTKTLGDQWGPLYVYGMGILISIPFACGAFLLILNWLIPDNKAPDWLSGYVAMAWVEIVLIVVNSIFYMFTVDIGTESPRPPDIDRMGICCGLGCASPIALIKASFWFMCLAVWKSQTAHLPVPEIRPKPDVLTFHDIWTDIIRGISGYIHFLIQVCAHVATWCDLIIGFTIILLLVGHLISSTEWYQSFKQRCTTSSSAARSSYGPVSTAAVELADLV</sequence>
<feature type="transmembrane region" description="Helical" evidence="2">
    <location>
        <begin position="136"/>
        <end position="159"/>
    </location>
</feature>
<keyword evidence="2" id="KW-0472">Membrane</keyword>
<organism evidence="3 4">
    <name type="scientific">Calocera cornea HHB12733</name>
    <dbReference type="NCBI Taxonomy" id="1353952"/>
    <lineage>
        <taxon>Eukaryota</taxon>
        <taxon>Fungi</taxon>
        <taxon>Dikarya</taxon>
        <taxon>Basidiomycota</taxon>
        <taxon>Agaricomycotina</taxon>
        <taxon>Dacrymycetes</taxon>
        <taxon>Dacrymycetales</taxon>
        <taxon>Dacrymycetaceae</taxon>
        <taxon>Calocera</taxon>
    </lineage>
</organism>
<feature type="transmembrane region" description="Helical" evidence="2">
    <location>
        <begin position="95"/>
        <end position="115"/>
    </location>
</feature>
<keyword evidence="4" id="KW-1185">Reference proteome</keyword>
<accession>A0A165CUP1</accession>
<dbReference type="AlphaFoldDB" id="A0A165CUP1"/>
<evidence type="ECO:0000313" key="4">
    <source>
        <dbReference type="Proteomes" id="UP000076842"/>
    </source>
</evidence>
<proteinExistence type="predicted"/>
<evidence type="ECO:0000313" key="3">
    <source>
        <dbReference type="EMBL" id="KZT51427.1"/>
    </source>
</evidence>
<evidence type="ECO:0000256" key="2">
    <source>
        <dbReference type="SAM" id="Phobius"/>
    </source>
</evidence>
<feature type="region of interest" description="Disordered" evidence="1">
    <location>
        <begin position="1"/>
        <end position="48"/>
    </location>
</feature>
<reference evidence="3 4" key="1">
    <citation type="journal article" date="2016" name="Mol. Biol. Evol.">
        <title>Comparative Genomics of Early-Diverging Mushroom-Forming Fungi Provides Insights into the Origins of Lignocellulose Decay Capabilities.</title>
        <authorList>
            <person name="Nagy L.G."/>
            <person name="Riley R."/>
            <person name="Tritt A."/>
            <person name="Adam C."/>
            <person name="Daum C."/>
            <person name="Floudas D."/>
            <person name="Sun H."/>
            <person name="Yadav J.S."/>
            <person name="Pangilinan J."/>
            <person name="Larsson K.H."/>
            <person name="Matsuura K."/>
            <person name="Barry K."/>
            <person name="Labutti K."/>
            <person name="Kuo R."/>
            <person name="Ohm R.A."/>
            <person name="Bhattacharya S.S."/>
            <person name="Shirouzu T."/>
            <person name="Yoshinaga Y."/>
            <person name="Martin F.M."/>
            <person name="Grigoriev I.V."/>
            <person name="Hibbett D.S."/>
        </authorList>
    </citation>
    <scope>NUCLEOTIDE SEQUENCE [LARGE SCALE GENOMIC DNA]</scope>
    <source>
        <strain evidence="3 4">HHB12733</strain>
    </source>
</reference>
<feature type="compositionally biased region" description="Low complexity" evidence="1">
    <location>
        <begin position="10"/>
        <end position="30"/>
    </location>
</feature>
<gene>
    <name evidence="3" type="ORF">CALCODRAFT_503550</name>
</gene>
<evidence type="ECO:0000256" key="1">
    <source>
        <dbReference type="SAM" id="MobiDB-lite"/>
    </source>
</evidence>
<dbReference type="Proteomes" id="UP000076842">
    <property type="component" value="Unassembled WGS sequence"/>
</dbReference>
<keyword evidence="2" id="KW-1133">Transmembrane helix</keyword>
<keyword evidence="2" id="KW-0812">Transmembrane</keyword>
<feature type="transmembrane region" description="Helical" evidence="2">
    <location>
        <begin position="205"/>
        <end position="226"/>
    </location>
</feature>
<dbReference type="InParanoid" id="A0A165CUP1"/>
<feature type="transmembrane region" description="Helical" evidence="2">
    <location>
        <begin position="57"/>
        <end position="83"/>
    </location>
</feature>